<keyword evidence="1" id="KW-0472">Membrane</keyword>
<organism evidence="2 3">
    <name type="scientific">Halovenus carboxidivorans</name>
    <dbReference type="NCBI Taxonomy" id="2692199"/>
    <lineage>
        <taxon>Archaea</taxon>
        <taxon>Methanobacteriati</taxon>
        <taxon>Methanobacteriota</taxon>
        <taxon>Stenosarchaea group</taxon>
        <taxon>Halobacteria</taxon>
        <taxon>Halobacteriales</taxon>
        <taxon>Haloarculaceae</taxon>
        <taxon>Halovenus</taxon>
    </lineage>
</organism>
<reference evidence="2 3" key="1">
    <citation type="submission" date="2019-12" db="EMBL/GenBank/DDBJ databases">
        <title>Isolation and characterization of three novel carbon monoxide-oxidizing members of Halobacteria from salione crusts and soils.</title>
        <authorList>
            <person name="Myers M.R."/>
            <person name="King G.M."/>
        </authorList>
    </citation>
    <scope>NUCLEOTIDE SEQUENCE [LARGE SCALE GENOMIC DNA]</scope>
    <source>
        <strain evidence="2 3">WSH3</strain>
    </source>
</reference>
<feature type="transmembrane region" description="Helical" evidence="1">
    <location>
        <begin position="20"/>
        <end position="49"/>
    </location>
</feature>
<feature type="transmembrane region" description="Helical" evidence="1">
    <location>
        <begin position="56"/>
        <end position="83"/>
    </location>
</feature>
<comment type="caution">
    <text evidence="2">The sequence shown here is derived from an EMBL/GenBank/DDBJ whole genome shotgun (WGS) entry which is preliminary data.</text>
</comment>
<evidence type="ECO:0000313" key="3">
    <source>
        <dbReference type="Proteomes" id="UP000466535"/>
    </source>
</evidence>
<proteinExistence type="predicted"/>
<sequence>MTLAVLARLRTDPFVHWLGLVVATAIGLGLATVHWLGLVAGGALVGLVATSLRRALLAGLGFGVTALAVWFGYLAAIGALWAVLATGQLLLIAVAVGVAAPLVGSLVRGVL</sequence>
<dbReference type="RefSeq" id="WP_159763295.1">
    <property type="nucleotide sequence ID" value="NZ_WUUT01000002.1"/>
</dbReference>
<dbReference type="Proteomes" id="UP000466535">
    <property type="component" value="Unassembled WGS sequence"/>
</dbReference>
<keyword evidence="3" id="KW-1185">Reference proteome</keyword>
<name>A0A6B0T4N9_9EURY</name>
<protein>
    <submittedName>
        <fullName evidence="2">Uncharacterized protein</fullName>
    </submittedName>
</protein>
<keyword evidence="1" id="KW-0812">Transmembrane</keyword>
<accession>A0A6B0T4N9</accession>
<keyword evidence="1" id="KW-1133">Transmembrane helix</keyword>
<feature type="transmembrane region" description="Helical" evidence="1">
    <location>
        <begin position="89"/>
        <end position="107"/>
    </location>
</feature>
<gene>
    <name evidence="2" type="ORF">GRX03_05935</name>
</gene>
<dbReference type="EMBL" id="WUUT01000002">
    <property type="protein sequence ID" value="MXR51146.1"/>
    <property type="molecule type" value="Genomic_DNA"/>
</dbReference>
<dbReference type="AlphaFoldDB" id="A0A6B0T4N9"/>
<evidence type="ECO:0000313" key="2">
    <source>
        <dbReference type="EMBL" id="MXR51146.1"/>
    </source>
</evidence>
<evidence type="ECO:0000256" key="1">
    <source>
        <dbReference type="SAM" id="Phobius"/>
    </source>
</evidence>